<dbReference type="EMBL" id="JAJSOF020000025">
    <property type="protein sequence ID" value="KAJ4434203.1"/>
    <property type="molecule type" value="Genomic_DNA"/>
</dbReference>
<accession>A0ABQ8SJ77</accession>
<name>A0ABQ8SJ77_PERAM</name>
<reference evidence="1 2" key="1">
    <citation type="journal article" date="2022" name="Allergy">
        <title>Genome assembly and annotation of Periplaneta americana reveal a comprehensive cockroach allergen profile.</title>
        <authorList>
            <person name="Wang L."/>
            <person name="Xiong Q."/>
            <person name="Saelim N."/>
            <person name="Wang L."/>
            <person name="Nong W."/>
            <person name="Wan A.T."/>
            <person name="Shi M."/>
            <person name="Liu X."/>
            <person name="Cao Q."/>
            <person name="Hui J.H.L."/>
            <person name="Sookrung N."/>
            <person name="Leung T.F."/>
            <person name="Tungtrongchitr A."/>
            <person name="Tsui S.K.W."/>
        </authorList>
    </citation>
    <scope>NUCLEOTIDE SEQUENCE [LARGE SCALE GENOMIC DNA]</scope>
    <source>
        <strain evidence="1">PWHHKU_190912</strain>
    </source>
</reference>
<comment type="caution">
    <text evidence="1">The sequence shown here is derived from an EMBL/GenBank/DDBJ whole genome shotgun (WGS) entry which is preliminary data.</text>
</comment>
<evidence type="ECO:0000313" key="1">
    <source>
        <dbReference type="EMBL" id="KAJ4434203.1"/>
    </source>
</evidence>
<dbReference type="Proteomes" id="UP001148838">
    <property type="component" value="Unassembled WGS sequence"/>
</dbReference>
<protein>
    <submittedName>
        <fullName evidence="1">Uncharacterized protein</fullName>
    </submittedName>
</protein>
<evidence type="ECO:0000313" key="2">
    <source>
        <dbReference type="Proteomes" id="UP001148838"/>
    </source>
</evidence>
<organism evidence="1 2">
    <name type="scientific">Periplaneta americana</name>
    <name type="common">American cockroach</name>
    <name type="synonym">Blatta americana</name>
    <dbReference type="NCBI Taxonomy" id="6978"/>
    <lineage>
        <taxon>Eukaryota</taxon>
        <taxon>Metazoa</taxon>
        <taxon>Ecdysozoa</taxon>
        <taxon>Arthropoda</taxon>
        <taxon>Hexapoda</taxon>
        <taxon>Insecta</taxon>
        <taxon>Pterygota</taxon>
        <taxon>Neoptera</taxon>
        <taxon>Polyneoptera</taxon>
        <taxon>Dictyoptera</taxon>
        <taxon>Blattodea</taxon>
        <taxon>Blattoidea</taxon>
        <taxon>Blattidae</taxon>
        <taxon>Blattinae</taxon>
        <taxon>Periplaneta</taxon>
    </lineage>
</organism>
<sequence length="72" mass="7804">MAGLCEGGNEPPYSLKASNAEQSDGITVFRISPTTSLMLHRCRTGAINLQRWWQPPSGNLIGSCIGRELADE</sequence>
<keyword evidence="2" id="KW-1185">Reference proteome</keyword>
<proteinExistence type="predicted"/>
<gene>
    <name evidence="1" type="ORF">ANN_22751</name>
</gene>